<reference evidence="2 3" key="1">
    <citation type="journal article" date="2024" name="Nat. Commun.">
        <title>Phylogenomics reveals the evolutionary origins of lichenization in chlorophyte algae.</title>
        <authorList>
            <person name="Puginier C."/>
            <person name="Libourel C."/>
            <person name="Otte J."/>
            <person name="Skaloud P."/>
            <person name="Haon M."/>
            <person name="Grisel S."/>
            <person name="Petersen M."/>
            <person name="Berrin J.G."/>
            <person name="Delaux P.M."/>
            <person name="Dal Grande F."/>
            <person name="Keller J."/>
        </authorList>
    </citation>
    <scope>NUCLEOTIDE SEQUENCE [LARGE SCALE GENOMIC DNA]</scope>
    <source>
        <strain evidence="2 3">SAG 2145</strain>
    </source>
</reference>
<dbReference type="InterPro" id="IPR052270">
    <property type="entry name" value="CACF_protein"/>
</dbReference>
<protein>
    <recommendedName>
        <fullName evidence="4">Sfi1 spindle body domain-containing protein</fullName>
    </recommendedName>
</protein>
<accession>A0AAW1RZM9</accession>
<feature type="region of interest" description="Disordered" evidence="1">
    <location>
        <begin position="1996"/>
        <end position="2043"/>
    </location>
</feature>
<evidence type="ECO:0008006" key="4">
    <source>
        <dbReference type="Google" id="ProtNLM"/>
    </source>
</evidence>
<feature type="compositionally biased region" description="Polar residues" evidence="1">
    <location>
        <begin position="178"/>
        <end position="199"/>
    </location>
</feature>
<feature type="compositionally biased region" description="Polar residues" evidence="1">
    <location>
        <begin position="1571"/>
        <end position="1583"/>
    </location>
</feature>
<feature type="compositionally biased region" description="Polar residues" evidence="1">
    <location>
        <begin position="1842"/>
        <end position="1851"/>
    </location>
</feature>
<sequence length="2194" mass="241949">MRKCFHLSSRLSNFPSLLEKPRSENKAALRFPWIRLKPADRGTELAALREASEVVVTRLRRLNFRLHLRSLDSRVDSSHTTFHAVLTGSPKVPGLPVVEPAPGPNASGTASPTLSLGSASIEYYADAADQPLIAASPQRHPAVPALDLPLAQQQSGHDLAAAALLSRQSSPGKPGAPSLSTRSGASSLMSWNPGGQSKSYAAGPRSFSQSSMKHAGLETGDVVAFSSKDAAYVVCQEEDAGVVCFIFKPAETETSGHAAPLEVVRQGNWVGFRSAAAEDKFLQVKRKGMHRLAFHNAQFGTWEQWEIVQGQAHLPWEKLSLGFRNRRLPQFVLSVEVSRLGTYAMLPNSFLTPRSLIPYNEGPKEDEEIEKISSVMIKEWFHFVEQEKQKRQQLALEVDQLTQESTEIREWAFEQIESIREEMHLEIHGLVEIIEEQADALHDLEDRLANRLRWGISVLHAKNAAAMRVQVLVWWRRVAAWRRHCAVAVVRLREQHARAQMVQTLKSWQQVASQGADRRAQMRKAVKRMGLSHQRACFHGWRARVDLKQEAAVLAEELVGHAKRLRARRRLIFTLRSWAILAQEQAAARAQAQSLANRHACFRLQASFLGWQQHVELLQARRQRAQSMQLHAMQSFSRQMLHEWSLETAHQRGLRHAVDKGLHAQKCRLQGQAFASWTIHVDEQREERQHLRNVVGEWRDQAAIQHAAADAAEVKAHALEQSMLQASLKGWHNVTTQRRRERLLTQRSRARGMNHRLKTTLQGWLEYSLDQRARHMQLARAGAKAQRSMLQHSFTALRGAVLQAEEMADASEGFIQESQGKLMSKILLVWQSITSEKFNQKVQLQMLSSKLSVCKLAAAWGAWTAHAEKQRTDKAIAAVCQRRAKQRMLRSILQVWHAAVALRQESGRILSVSTAKRTGRQLSSCFQSWRHHLAETHAFRGQLEQMGHACDISLQGLVLKSWQDHKTVCQHHKMILFQSLVKRAQKLAGSAFSAWRAYTHSQMGRRDQLCLCVGRIAAVRQRAVLLAWFAAASKRALLHRKLGSFVWRRSQMLMAACLDVWSRQAKRTARLNLQAAYIASGWHRAASKNVFEAWQAVTCMAKVQRRAIARMKARRQQQAQVMILAHWRLVTSEKRSAITAAETLSKSHQKNLLVSAWSSWQHAQDQQVLARSAACQVLASMQRRGEQAQMRACLNAWQGLAQHLLWSRQHLTTKVLRLSNKTALSATFSGWCEEAATEKRLHALEASLRQRHRSCTLGRLLQAWLAITQEHKLAARKLELVAARRQVQRVPFCSQLVTSLPQALTTYAFGAWQQRVKVMVAQKHQLQKFVKRWGAQVLSRGLVAWMSAVNQLKQQRQAVADCQERHRLLCLQSAFDKWSEVWQERVAATERLRMCIAAKRISFRLFKQIYWQSFDEDIQVILRQVFEATEEALATPQRSPRPMHAAPYPALPMLPYPGILSGSTSGQAHADALMEVGSKTSSQQQQQSLAASVPMPMSPTRMEHLSRRSLAAGLRAQYGMRTTPKSLRPREANRLHGSPAQTSSQLSQAILTLTPSPLSLSLVDAWDASMMHQQGSSQNSSPTALLMGPSPEQPSSAATSPDKSSSSQDLRRIVNTAHPLSSATSPDRSYTSNGIGAGLDATHEAEWDDADDEVVMGEDEPCVASDKGSSMRFDSQQETCHHIPAQGSAADSYSATSSPVRQSQNHSSAEGRSDSSPPIVLTSSPMRPSPLPQNASGPLSSRSTPSNPSVGLNNRMSVTHAAGVLPLQPADVGHPHQGAWTEQENVSTIDRSFVISEGPQQLAGSTSIVPREGTLGFPQAASHSAGSSGSWKFSTHLHQEHAFSTQLSSSKRPAGLNMPSPAPQEDLPQGSPLSRSSSGPLAGRAAIPGSTSTSSPSDLSSPEPGIIHTTDDSPLPCQAGDPSSTDTKGREAFNAAAIEATSRPPAALEPSADDAVDDDDQFGEFSIGAVHTSPHKGSPAGADQVVWRSGITVLNSASKGHSTQPSSSIVSPLAQRPHPHTSLSAVRSQTGSPSKTPITSAASDCKTPWTIFQTPHLGSKDAGTVSLSGSKADLSEGSSGGNLAWPEASMYATPAATGMGSVNKTAGSQTPKARRFETGLEVKQQGGQWRDLFDGYDSELNSPDIGRRGLDSPVTPRTRSVLDSPVQQLDLAAANARGGPENSWAGFNPFFSQS</sequence>
<feature type="region of interest" description="Disordered" evidence="1">
    <location>
        <begin position="167"/>
        <end position="205"/>
    </location>
</feature>
<feature type="compositionally biased region" description="Acidic residues" evidence="1">
    <location>
        <begin position="1951"/>
        <end position="1962"/>
    </location>
</feature>
<evidence type="ECO:0000313" key="2">
    <source>
        <dbReference type="EMBL" id="KAK9838858.1"/>
    </source>
</evidence>
<feature type="compositionally biased region" description="Polar residues" evidence="1">
    <location>
        <begin position="1996"/>
        <end position="2010"/>
    </location>
</feature>
<evidence type="ECO:0000256" key="1">
    <source>
        <dbReference type="SAM" id="MobiDB-lite"/>
    </source>
</evidence>
<feature type="compositionally biased region" description="Low complexity" evidence="1">
    <location>
        <begin position="1594"/>
        <end position="1607"/>
    </location>
</feature>
<feature type="region of interest" description="Disordered" evidence="1">
    <location>
        <begin position="1842"/>
        <end position="1983"/>
    </location>
</feature>
<dbReference type="PANTHER" id="PTHR22028:SF9">
    <property type="entry name" value="SFI1 SPINDLE BODY DOMAIN-CONTAINING PROTEIN"/>
    <property type="match status" value="1"/>
</dbReference>
<proteinExistence type="predicted"/>
<organism evidence="2 3">
    <name type="scientific">Apatococcus lobatus</name>
    <dbReference type="NCBI Taxonomy" id="904363"/>
    <lineage>
        <taxon>Eukaryota</taxon>
        <taxon>Viridiplantae</taxon>
        <taxon>Chlorophyta</taxon>
        <taxon>core chlorophytes</taxon>
        <taxon>Trebouxiophyceae</taxon>
        <taxon>Chlorellales</taxon>
        <taxon>Chlorellaceae</taxon>
        <taxon>Apatococcus</taxon>
    </lineage>
</organism>
<dbReference type="PANTHER" id="PTHR22028">
    <property type="entry name" value="SFI1 SPINDLE BODY DOMAIN-CONTAINING PROTEIN-RELATED"/>
    <property type="match status" value="1"/>
</dbReference>
<feature type="region of interest" description="Disordered" evidence="1">
    <location>
        <begin position="1475"/>
        <end position="1545"/>
    </location>
</feature>
<feature type="compositionally biased region" description="Polar residues" evidence="1">
    <location>
        <begin position="1689"/>
        <end position="1754"/>
    </location>
</feature>
<evidence type="ECO:0000313" key="3">
    <source>
        <dbReference type="Proteomes" id="UP001438707"/>
    </source>
</evidence>
<gene>
    <name evidence="2" type="ORF">WJX74_004668</name>
</gene>
<dbReference type="Proteomes" id="UP001438707">
    <property type="component" value="Unassembled WGS sequence"/>
</dbReference>
<feature type="region of interest" description="Disordered" evidence="1">
    <location>
        <begin position="1685"/>
        <end position="1754"/>
    </location>
</feature>
<dbReference type="EMBL" id="JALJOS010000005">
    <property type="protein sequence ID" value="KAK9838858.1"/>
    <property type="molecule type" value="Genomic_DNA"/>
</dbReference>
<keyword evidence="3" id="KW-1185">Reference proteome</keyword>
<dbReference type="GO" id="GO:0019902">
    <property type="term" value="F:phosphatase binding"/>
    <property type="evidence" value="ECO:0007669"/>
    <property type="project" value="TreeGrafter"/>
</dbReference>
<name>A0AAW1RZM9_9CHLO</name>
<feature type="region of interest" description="Disordered" evidence="1">
    <location>
        <begin position="2175"/>
        <end position="2194"/>
    </location>
</feature>
<comment type="caution">
    <text evidence="2">The sequence shown here is derived from an EMBL/GenBank/DDBJ whole genome shotgun (WGS) entry which is preliminary data.</text>
</comment>
<feature type="compositionally biased region" description="Polar residues" evidence="1">
    <location>
        <begin position="1618"/>
        <end position="1634"/>
    </location>
</feature>
<feature type="region of interest" description="Disordered" evidence="1">
    <location>
        <begin position="1571"/>
        <end position="1642"/>
    </location>
</feature>
<feature type="compositionally biased region" description="Low complexity" evidence="1">
    <location>
        <begin position="1867"/>
        <end position="1905"/>
    </location>
</feature>
<feature type="compositionally biased region" description="Polar residues" evidence="1">
    <location>
        <begin position="2021"/>
        <end position="2042"/>
    </location>
</feature>